<organism evidence="1 2">
    <name type="scientific">Paramecium pentaurelia</name>
    <dbReference type="NCBI Taxonomy" id="43138"/>
    <lineage>
        <taxon>Eukaryota</taxon>
        <taxon>Sar</taxon>
        <taxon>Alveolata</taxon>
        <taxon>Ciliophora</taxon>
        <taxon>Intramacronucleata</taxon>
        <taxon>Oligohymenophorea</taxon>
        <taxon>Peniculida</taxon>
        <taxon>Parameciidae</taxon>
        <taxon>Paramecium</taxon>
    </lineage>
</organism>
<sequence length="231" mass="27666">MCEKFSLYCQYTDRCQTKQCSELYTEQVCRYYNCEWNKNTKECNDKLKCDTYQTQEDCNLSSYDNIQCSWLENDDDESFCTQLGCQFLDKYQSCRNQFINNNICVKLKDESCVQCEEIKELCLCIDQEYCKFNPQLNQCQSINCNNFINENQCLKYHFCEYNQENQACHFHCANHKNDIDCDQHSLYCYWNYELQICMQPEITTQVIVDPILNIENTSLFISFSMLVCILW</sequence>
<gene>
    <name evidence="1" type="ORF">PPENT_87.1.T0190312</name>
</gene>
<protein>
    <submittedName>
        <fullName evidence="1">Uncharacterized protein</fullName>
    </submittedName>
</protein>
<reference evidence="1" key="1">
    <citation type="submission" date="2021-01" db="EMBL/GenBank/DDBJ databases">
        <authorList>
            <consortium name="Genoscope - CEA"/>
            <person name="William W."/>
        </authorList>
    </citation>
    <scope>NUCLEOTIDE SEQUENCE</scope>
</reference>
<evidence type="ECO:0000313" key="1">
    <source>
        <dbReference type="EMBL" id="CAD8149804.1"/>
    </source>
</evidence>
<name>A0A8S1TE09_9CILI</name>
<dbReference type="AlphaFoldDB" id="A0A8S1TE09"/>
<evidence type="ECO:0000313" key="2">
    <source>
        <dbReference type="Proteomes" id="UP000689195"/>
    </source>
</evidence>
<comment type="caution">
    <text evidence="1">The sequence shown here is derived from an EMBL/GenBank/DDBJ whole genome shotgun (WGS) entry which is preliminary data.</text>
</comment>
<dbReference type="EMBL" id="CAJJDO010000019">
    <property type="protein sequence ID" value="CAD8149804.1"/>
    <property type="molecule type" value="Genomic_DNA"/>
</dbReference>
<accession>A0A8S1TE09</accession>
<dbReference type="Proteomes" id="UP000689195">
    <property type="component" value="Unassembled WGS sequence"/>
</dbReference>
<keyword evidence="2" id="KW-1185">Reference proteome</keyword>
<dbReference type="OrthoDB" id="310204at2759"/>
<proteinExistence type="predicted"/>